<organism evidence="2">
    <name type="scientific">Micromonospora carbonacea</name>
    <dbReference type="NCBI Taxonomy" id="47853"/>
    <lineage>
        <taxon>Bacteria</taxon>
        <taxon>Bacillati</taxon>
        <taxon>Actinomycetota</taxon>
        <taxon>Actinomycetes</taxon>
        <taxon>Micromonosporales</taxon>
        <taxon>Micromonosporaceae</taxon>
        <taxon>Micromonospora</taxon>
    </lineage>
</organism>
<evidence type="ECO:0000259" key="1">
    <source>
        <dbReference type="Pfam" id="PF00903"/>
    </source>
</evidence>
<dbReference type="EMBL" id="CP058905">
    <property type="protein sequence ID" value="QLJ96875.1"/>
    <property type="molecule type" value="Genomic_DNA"/>
</dbReference>
<accession>A0A7D5YCR8</accession>
<dbReference type="Gene3D" id="3.10.180.10">
    <property type="entry name" value="2,3-Dihydroxybiphenyl 1,2-Dioxygenase, domain 1"/>
    <property type="match status" value="1"/>
</dbReference>
<feature type="domain" description="Glyoxalase/fosfomycin resistance/dioxygenase" evidence="1">
    <location>
        <begin position="8"/>
        <end position="112"/>
    </location>
</feature>
<sequence>MPVAGVRSLSLYRRLGLEFPAGARQEPHAETTVAGGIRLMWDTHASLRFFDPDYQPGSPSGGWAFLCSDPVAADRSHGDLAAAGHPSVKAPWDAPWGAALSQVRDPDGHVVDLFAWVESSQ</sequence>
<dbReference type="AlphaFoldDB" id="A0A7D5YCR8"/>
<dbReference type="InterPro" id="IPR029068">
    <property type="entry name" value="Glyas_Bleomycin-R_OHBP_Dase"/>
</dbReference>
<reference evidence="2" key="1">
    <citation type="submission" date="2020-08" db="EMBL/GenBank/DDBJ databases">
        <title>A bifunctional nitrone conjugated secondary metabolite targeting the ribosome.</title>
        <authorList>
            <person name="Limbrick E.M."/>
            <person name="Graf M."/>
            <person name="Derewacz D.K."/>
            <person name="Nguyen F."/>
            <person name="Spraggins J.M."/>
            <person name="Wieland M."/>
            <person name="Ynigez-Gutierrez A.E."/>
            <person name="Reisman B.J."/>
            <person name="Zinshteyn B."/>
            <person name="McCulloch K."/>
            <person name="Iverson T.M."/>
            <person name="Green R."/>
            <person name="Wilson D.N."/>
            <person name="Bachmann B.O."/>
        </authorList>
    </citation>
    <scope>NUCLEOTIDE SEQUENCE</scope>
    <source>
        <strain evidence="2">Africana</strain>
    </source>
</reference>
<dbReference type="Pfam" id="PF00903">
    <property type="entry name" value="Glyoxalase"/>
    <property type="match status" value="1"/>
</dbReference>
<proteinExistence type="predicted"/>
<name>A0A7D5YCR8_9ACTN</name>
<evidence type="ECO:0000313" key="2">
    <source>
        <dbReference type="EMBL" id="QLJ96875.1"/>
    </source>
</evidence>
<protein>
    <submittedName>
        <fullName evidence="2">Glyoxalase</fullName>
    </submittedName>
</protein>
<dbReference type="InterPro" id="IPR004360">
    <property type="entry name" value="Glyas_Fos-R_dOase_dom"/>
</dbReference>
<gene>
    <name evidence="2" type="ORF">HZU44_18470</name>
</gene>
<dbReference type="SUPFAM" id="SSF54593">
    <property type="entry name" value="Glyoxalase/Bleomycin resistance protein/Dihydroxybiphenyl dioxygenase"/>
    <property type="match status" value="1"/>
</dbReference>